<dbReference type="Proteomes" id="UP001597383">
    <property type="component" value="Unassembled WGS sequence"/>
</dbReference>
<reference evidence="3" key="1">
    <citation type="journal article" date="2019" name="Int. J. Syst. Evol. Microbiol.">
        <title>The Global Catalogue of Microorganisms (GCM) 10K type strain sequencing project: providing services to taxonomists for standard genome sequencing and annotation.</title>
        <authorList>
            <consortium name="The Broad Institute Genomics Platform"/>
            <consortium name="The Broad Institute Genome Sequencing Center for Infectious Disease"/>
            <person name="Wu L."/>
            <person name="Ma J."/>
        </authorList>
    </citation>
    <scope>NUCLEOTIDE SEQUENCE [LARGE SCALE GENOMIC DNA]</scope>
    <source>
        <strain evidence="3">R28</strain>
    </source>
</reference>
<accession>A0ABW4VYX8</accession>
<dbReference type="Gene3D" id="3.20.20.190">
    <property type="entry name" value="Phosphatidylinositol (PI) phosphodiesterase"/>
    <property type="match status" value="1"/>
</dbReference>
<keyword evidence="3" id="KW-1185">Reference proteome</keyword>
<evidence type="ECO:0000313" key="2">
    <source>
        <dbReference type="EMBL" id="MFD2044478.1"/>
    </source>
</evidence>
<organism evidence="2 3">
    <name type="scientific">Ornithinibacillus salinisoli</name>
    <dbReference type="NCBI Taxonomy" id="1848459"/>
    <lineage>
        <taxon>Bacteria</taxon>
        <taxon>Bacillati</taxon>
        <taxon>Bacillota</taxon>
        <taxon>Bacilli</taxon>
        <taxon>Bacillales</taxon>
        <taxon>Bacillaceae</taxon>
        <taxon>Ornithinibacillus</taxon>
    </lineage>
</organism>
<dbReference type="PANTHER" id="PTHR46211">
    <property type="entry name" value="GLYCEROPHOSPHORYL DIESTER PHOSPHODIESTERASE"/>
    <property type="match status" value="1"/>
</dbReference>
<dbReference type="RefSeq" id="WP_377556291.1">
    <property type="nucleotide sequence ID" value="NZ_JBHUHQ010000015.1"/>
</dbReference>
<gene>
    <name evidence="2" type="ORF">ACFSJF_09385</name>
</gene>
<dbReference type="SUPFAM" id="SSF51695">
    <property type="entry name" value="PLC-like phosphodiesterases"/>
    <property type="match status" value="1"/>
</dbReference>
<sequence length="233" mass="26949">MKVRGVAHRGYPINYPENTLSSFQAAIDLGFTHMELDVHLSKDGVPVVMHDHSIDRMTDGKGEIKNYTLKELKQFNIEPDEKIPSLKEALLLAKDRIIVSIELKKPELYPGIERKVYEVISKLDMVDQVYIISFNHKSLSKLRVLSSELHIGPLVSRVKKSHFSLIKKLDANYFAVKYDSVKDKHIKRCEDMDVQLVVWTVNREEDMTSIRNYPSVLVTTDELEKYSNLYLTR</sequence>
<proteinExistence type="predicted"/>
<dbReference type="Pfam" id="PF03009">
    <property type="entry name" value="GDPD"/>
    <property type="match status" value="1"/>
</dbReference>
<name>A0ABW4VYX8_9BACI</name>
<feature type="domain" description="GP-PDE" evidence="1">
    <location>
        <begin position="3"/>
        <end position="230"/>
    </location>
</feature>
<comment type="caution">
    <text evidence="2">The sequence shown here is derived from an EMBL/GenBank/DDBJ whole genome shotgun (WGS) entry which is preliminary data.</text>
</comment>
<dbReference type="PANTHER" id="PTHR46211:SF1">
    <property type="entry name" value="GLYCEROPHOSPHODIESTER PHOSPHODIESTERASE, CYTOPLASMIC"/>
    <property type="match status" value="1"/>
</dbReference>
<protein>
    <submittedName>
        <fullName evidence="2">Glycerophosphodiester phosphodiesterase</fullName>
    </submittedName>
</protein>
<dbReference type="InterPro" id="IPR030395">
    <property type="entry name" value="GP_PDE_dom"/>
</dbReference>
<evidence type="ECO:0000313" key="3">
    <source>
        <dbReference type="Proteomes" id="UP001597383"/>
    </source>
</evidence>
<evidence type="ECO:0000259" key="1">
    <source>
        <dbReference type="PROSITE" id="PS51704"/>
    </source>
</evidence>
<dbReference type="PROSITE" id="PS51704">
    <property type="entry name" value="GP_PDE"/>
    <property type="match status" value="1"/>
</dbReference>
<dbReference type="EMBL" id="JBHUHQ010000015">
    <property type="protein sequence ID" value="MFD2044478.1"/>
    <property type="molecule type" value="Genomic_DNA"/>
</dbReference>
<dbReference type="InterPro" id="IPR017946">
    <property type="entry name" value="PLC-like_Pdiesterase_TIM-brl"/>
</dbReference>